<proteinExistence type="predicted"/>
<gene>
    <name evidence="1" type="ORF">NSO95_15115</name>
</gene>
<name>A0ABT1XVI5_9SPHN</name>
<sequence>MIGKDSRYAAIPVRSRTRSDGSEVRHLRPVLLPHYEDVPIAANHRVKDSERIDLLSAQYFRQATAWWVIAAASPHPHPDAVLGEPGDTVAIPLLGAGEVGPR</sequence>
<dbReference type="Proteomes" id="UP001206067">
    <property type="component" value="Unassembled WGS sequence"/>
</dbReference>
<dbReference type="RefSeq" id="WP_257597164.1">
    <property type="nucleotide sequence ID" value="NZ_JANKHH010000008.1"/>
</dbReference>
<accession>A0ABT1XVI5</accession>
<protein>
    <recommendedName>
        <fullName evidence="3">LysM domain-containing protein</fullName>
    </recommendedName>
</protein>
<evidence type="ECO:0000313" key="1">
    <source>
        <dbReference type="EMBL" id="MCR2835274.1"/>
    </source>
</evidence>
<reference evidence="1 2" key="1">
    <citation type="submission" date="2022-08" db="EMBL/GenBank/DDBJ databases">
        <title>Polyphasic taxonomy analysis of Qipengyuania sp.RS5-5.</title>
        <authorList>
            <person name="Xamxidin M."/>
            <person name="Wu M."/>
        </authorList>
    </citation>
    <scope>NUCLEOTIDE SEQUENCE [LARGE SCALE GENOMIC DNA]</scope>
    <source>
        <strain evidence="1 2">RS5-5</strain>
    </source>
</reference>
<dbReference type="EMBL" id="JANKHH010000008">
    <property type="protein sequence ID" value="MCR2835274.1"/>
    <property type="molecule type" value="Genomic_DNA"/>
</dbReference>
<comment type="caution">
    <text evidence="1">The sequence shown here is derived from an EMBL/GenBank/DDBJ whole genome shotgun (WGS) entry which is preliminary data.</text>
</comment>
<evidence type="ECO:0000313" key="2">
    <source>
        <dbReference type="Proteomes" id="UP001206067"/>
    </source>
</evidence>
<evidence type="ECO:0008006" key="3">
    <source>
        <dbReference type="Google" id="ProtNLM"/>
    </source>
</evidence>
<keyword evidence="2" id="KW-1185">Reference proteome</keyword>
<organism evidence="1 2">
    <name type="scientific">Parerythrobacter lacustris</name>
    <dbReference type="NCBI Taxonomy" id="2969984"/>
    <lineage>
        <taxon>Bacteria</taxon>
        <taxon>Pseudomonadati</taxon>
        <taxon>Pseudomonadota</taxon>
        <taxon>Alphaproteobacteria</taxon>
        <taxon>Sphingomonadales</taxon>
        <taxon>Erythrobacteraceae</taxon>
        <taxon>Parerythrobacter</taxon>
    </lineage>
</organism>